<dbReference type="AntiFam" id="ANF00237">
    <property type="entry name" value="Shadow ORF (opposite ahcY)"/>
</dbReference>
<organism evidence="2 3">
    <name type="scientific">Pristionchus fissidentatus</name>
    <dbReference type="NCBI Taxonomy" id="1538716"/>
    <lineage>
        <taxon>Eukaryota</taxon>
        <taxon>Metazoa</taxon>
        <taxon>Ecdysozoa</taxon>
        <taxon>Nematoda</taxon>
        <taxon>Chromadorea</taxon>
        <taxon>Rhabditida</taxon>
        <taxon>Rhabditina</taxon>
        <taxon>Diplogasteromorpha</taxon>
        <taxon>Diplogasteroidea</taxon>
        <taxon>Neodiplogasteridae</taxon>
        <taxon>Pristionchus</taxon>
    </lineage>
</organism>
<feature type="non-terminal residue" evidence="2">
    <location>
        <position position="471"/>
    </location>
</feature>
<evidence type="ECO:0000313" key="2">
    <source>
        <dbReference type="EMBL" id="GMT30686.1"/>
    </source>
</evidence>
<evidence type="ECO:0000313" key="3">
    <source>
        <dbReference type="Proteomes" id="UP001432322"/>
    </source>
</evidence>
<comment type="caution">
    <text evidence="2">The sequence shown here is derived from an EMBL/GenBank/DDBJ whole genome shotgun (WGS) entry which is preliminary data.</text>
</comment>
<sequence>MFDIGHYEMLESMGYSVNQSMECMHLISVVVGLVGSSDGNSEVLGLVGGEGGELHSEMVEVKTGDLLVEGLGENVESEGVLVLGSVLGPELNLGEDLVGEGGRHDERGVSGGASEVDKTSLSEEDHVTAVGEKVTVNLQLDDVLLAVGVEPLDVNLAIEVSDVADDGVVGELEEVLATDDVLASGGGDDDLGLGGNLLERGNLVSLHGGLKGVDGVDLGDDDSASEGLEGGGGSLSDISVSSDDGDLSGEHNVSGALDSVGERLADSVQIVELGLGDGVVDVDGGDLQVSLGEHLGEVVHASGGLLGESADASQELGVLGVDEVGEVSSVIEDHVEGLSVGPDDGLVDAPLVLLLGLSLPGVDRDAGSSDGGGGVVLGGEDVARRPLDGGSELGKGLDEHGRLDGHVQASSDAGACQRLAGSVLGAHGHKTGHLILGKGDLLAAELGEGDISNLVCGLGHLDKRERVAGVP</sequence>
<accession>A0AAV5WFI2</accession>
<dbReference type="AlphaFoldDB" id="A0AAV5WFI2"/>
<feature type="region of interest" description="Disordered" evidence="1">
    <location>
        <begin position="99"/>
        <end position="123"/>
    </location>
</feature>
<dbReference type="Proteomes" id="UP001432322">
    <property type="component" value="Unassembled WGS sequence"/>
</dbReference>
<protein>
    <submittedName>
        <fullName evidence="2">Uncharacterized protein</fullName>
    </submittedName>
</protein>
<keyword evidence="3" id="KW-1185">Reference proteome</keyword>
<proteinExistence type="predicted"/>
<gene>
    <name evidence="2" type="ORF">PFISCL1PPCAC_21983</name>
</gene>
<name>A0AAV5WFI2_9BILA</name>
<dbReference type="EMBL" id="BTSY01000005">
    <property type="protein sequence ID" value="GMT30686.1"/>
    <property type="molecule type" value="Genomic_DNA"/>
</dbReference>
<evidence type="ECO:0000256" key="1">
    <source>
        <dbReference type="SAM" id="MobiDB-lite"/>
    </source>
</evidence>
<feature type="region of interest" description="Disordered" evidence="1">
    <location>
        <begin position="215"/>
        <end position="253"/>
    </location>
</feature>
<reference evidence="2" key="1">
    <citation type="submission" date="2023-10" db="EMBL/GenBank/DDBJ databases">
        <title>Genome assembly of Pristionchus species.</title>
        <authorList>
            <person name="Yoshida K."/>
            <person name="Sommer R.J."/>
        </authorList>
    </citation>
    <scope>NUCLEOTIDE SEQUENCE</scope>
    <source>
        <strain evidence="2">RS5133</strain>
    </source>
</reference>